<dbReference type="RefSeq" id="XP_043061692.1">
    <property type="nucleotide sequence ID" value="XM_043201576.1"/>
</dbReference>
<sequence>MVKLVHNVQKKQHRERAQPQDRARFGFLEKKKDYRLRAADYHKKQAQLKILKQKAKLRNDDEYYHSMTRKKTDKDGVLIAERGNEVLSNDEVLLLKTQDANYLTMTRQSEARKIEKEMKNLDSFKGAGSHTVFVDSEEQLEQFDPVQYFDTDASLLGKRENRLRKSQLSGLADGVSDGPVVPELSEDGYLKHKLELKKLKKLRLLEQRMEREEKLKKLQATVELQKQLMKKGEKKKVQTKDGRTVFKWKNPEESSHRGVMKLVVLGACGGIGQTLSLLLRTNALIDELVLYDVVDPAGVATDLSHIPTRQQVRHFCPLSKTDDSQLRTALQGANIVVIPAGIPRKPGMSRDDLFNINASIVQQLVRVYGEVCPEAFLAIISNPVNSTVPIAAEQLRSQNCYHPEKVFGITTLDTLRLEQFLGELTGAWDLRGQVYTVGGHSGETIMPVLGNWRRRLSSEQIENLVHRVRYAGDEVVQAKQGKGSATLSMAAAANRFLCGILRATCKGETVDEVAFVNVSRLKTDDCFVREMMHKVEFFGVPIRIGPEGVAKVGSLGSLSTDEKDAILRSVPTLCAQIAKGARFVKESKL</sequence>
<protein>
    <recommendedName>
        <fullName evidence="3">malate dehydrogenase</fullName>
        <ecNumber evidence="3">1.1.1.37</ecNumber>
    </recommendedName>
</protein>
<dbReference type="Pfam" id="PF02866">
    <property type="entry name" value="Ldh_1_C"/>
    <property type="match status" value="1"/>
</dbReference>
<keyword evidence="7" id="KW-0175">Coiled coil</keyword>
<evidence type="ECO:0000313" key="12">
    <source>
        <dbReference type="Proteomes" id="UP001196530"/>
    </source>
</evidence>
<dbReference type="FunFam" id="3.90.110.10:FF:000009">
    <property type="entry name" value="Malate dehydrogenase"/>
    <property type="match status" value="1"/>
</dbReference>
<dbReference type="NCBIfam" id="TIGR01772">
    <property type="entry name" value="MDH_euk_gproteo"/>
    <property type="match status" value="1"/>
</dbReference>
<dbReference type="InterPro" id="IPR036291">
    <property type="entry name" value="NAD(P)-bd_dom_sf"/>
</dbReference>
<dbReference type="InterPro" id="IPR015955">
    <property type="entry name" value="Lactate_DH/Glyco_Ohase_4_C"/>
</dbReference>
<dbReference type="PANTHER" id="PTHR11540:SF16">
    <property type="entry name" value="MALATE DEHYDROGENASE, MITOCHONDRIAL"/>
    <property type="match status" value="1"/>
</dbReference>
<evidence type="ECO:0000256" key="6">
    <source>
        <dbReference type="ARBA" id="ARBA00023027"/>
    </source>
</evidence>
<feature type="region of interest" description="Disordered" evidence="8">
    <location>
        <begin position="1"/>
        <end position="21"/>
    </location>
</feature>
<dbReference type="GO" id="GO:0030060">
    <property type="term" value="F:L-malate dehydrogenase (NAD+) activity"/>
    <property type="evidence" value="ECO:0007669"/>
    <property type="project" value="UniProtKB-EC"/>
</dbReference>
<evidence type="ECO:0000256" key="5">
    <source>
        <dbReference type="ARBA" id="ARBA00023002"/>
    </source>
</evidence>
<dbReference type="GO" id="GO:0006099">
    <property type="term" value="P:tricarboxylic acid cycle"/>
    <property type="evidence" value="ECO:0007669"/>
    <property type="project" value="UniProtKB-KW"/>
</dbReference>
<evidence type="ECO:0000256" key="4">
    <source>
        <dbReference type="ARBA" id="ARBA00022532"/>
    </source>
</evidence>
<evidence type="ECO:0000256" key="7">
    <source>
        <dbReference type="SAM" id="Coils"/>
    </source>
</evidence>
<evidence type="ECO:0000256" key="2">
    <source>
        <dbReference type="ARBA" id="ARBA00011738"/>
    </source>
</evidence>
<comment type="caution">
    <text evidence="11">The sequence shown here is derived from an EMBL/GenBank/DDBJ whole genome shotgun (WGS) entry which is preliminary data.</text>
</comment>
<evidence type="ECO:0000256" key="1">
    <source>
        <dbReference type="ARBA" id="ARBA00008824"/>
    </source>
</evidence>
<evidence type="ECO:0000313" key="11">
    <source>
        <dbReference type="EMBL" id="KAG7821149.1"/>
    </source>
</evidence>
<accession>A0AAN6DJ11</accession>
<dbReference type="InterPro" id="IPR001236">
    <property type="entry name" value="Lactate/malate_DH_N"/>
</dbReference>
<evidence type="ECO:0000256" key="8">
    <source>
        <dbReference type="SAM" id="MobiDB-lite"/>
    </source>
</evidence>
<dbReference type="InterPro" id="IPR022383">
    <property type="entry name" value="Lactate/malate_DH_C"/>
</dbReference>
<name>A0AAN6DJ11_PICAN</name>
<comment type="similarity">
    <text evidence="1">Belongs to the LDH/MDH superfamily. MDH type 1 family.</text>
</comment>
<dbReference type="InterPro" id="IPR010097">
    <property type="entry name" value="Malate_DH_type1"/>
</dbReference>
<dbReference type="FunFam" id="3.40.50.720:FF:000013">
    <property type="entry name" value="Malate dehydrogenase"/>
    <property type="match status" value="1"/>
</dbReference>
<keyword evidence="6" id="KW-0520">NAD</keyword>
<dbReference type="PANTHER" id="PTHR11540">
    <property type="entry name" value="MALATE AND LACTATE DEHYDROGENASE"/>
    <property type="match status" value="1"/>
</dbReference>
<reference evidence="11" key="1">
    <citation type="journal article" date="2021" name="G3 (Bethesda)">
        <title>Genomic diversity, chromosomal rearrangements, and interspecies hybridization in the ogataea polymorpha species complex.</title>
        <authorList>
            <person name="Hanson S.J."/>
            <person name="Cinneide E.O."/>
            <person name="Salzberg L.I."/>
            <person name="Wolfe K.H."/>
            <person name="McGowan J."/>
            <person name="Fitzpatrick D.A."/>
            <person name="Matlin K."/>
        </authorList>
    </citation>
    <scope>NUCLEOTIDE SEQUENCE</scope>
    <source>
        <strain evidence="11">61-244</strain>
    </source>
</reference>
<dbReference type="GO" id="GO:0006364">
    <property type="term" value="P:rRNA processing"/>
    <property type="evidence" value="ECO:0007669"/>
    <property type="project" value="InterPro"/>
</dbReference>
<feature type="coiled-coil region" evidence="7">
    <location>
        <begin position="201"/>
        <end position="235"/>
    </location>
</feature>
<keyword evidence="5" id="KW-0560">Oxidoreductase</keyword>
<dbReference type="GeneID" id="66125284"/>
<dbReference type="Pfam" id="PF03998">
    <property type="entry name" value="Utp11"/>
    <property type="match status" value="1"/>
</dbReference>
<dbReference type="SUPFAM" id="SSF56327">
    <property type="entry name" value="LDH C-terminal domain-like"/>
    <property type="match status" value="1"/>
</dbReference>
<dbReference type="SUPFAM" id="SSF51735">
    <property type="entry name" value="NAD(P)-binding Rossmann-fold domains"/>
    <property type="match status" value="1"/>
</dbReference>
<organism evidence="11 12">
    <name type="scientific">Pichia angusta</name>
    <name type="common">Yeast</name>
    <name type="synonym">Hansenula polymorpha</name>
    <dbReference type="NCBI Taxonomy" id="870730"/>
    <lineage>
        <taxon>Eukaryota</taxon>
        <taxon>Fungi</taxon>
        <taxon>Dikarya</taxon>
        <taxon>Ascomycota</taxon>
        <taxon>Saccharomycotina</taxon>
        <taxon>Pichiomycetes</taxon>
        <taxon>Pichiales</taxon>
        <taxon>Pichiaceae</taxon>
        <taxon>Ogataea</taxon>
    </lineage>
</organism>
<gene>
    <name evidence="11" type="ORF">KL928_001233</name>
</gene>
<evidence type="ECO:0000259" key="10">
    <source>
        <dbReference type="Pfam" id="PF02866"/>
    </source>
</evidence>
<evidence type="ECO:0000256" key="3">
    <source>
        <dbReference type="ARBA" id="ARBA00012995"/>
    </source>
</evidence>
<proteinExistence type="inferred from homology"/>
<evidence type="ECO:0000259" key="9">
    <source>
        <dbReference type="Pfam" id="PF00056"/>
    </source>
</evidence>
<dbReference type="Pfam" id="PF00056">
    <property type="entry name" value="Ldh_1_N"/>
    <property type="match status" value="1"/>
</dbReference>
<dbReference type="Proteomes" id="UP001196530">
    <property type="component" value="Unassembled WGS sequence"/>
</dbReference>
<dbReference type="GO" id="GO:0005829">
    <property type="term" value="C:cytosol"/>
    <property type="evidence" value="ECO:0007669"/>
    <property type="project" value="TreeGrafter"/>
</dbReference>
<dbReference type="Gene3D" id="3.40.50.720">
    <property type="entry name" value="NAD(P)-binding Rossmann-like Domain"/>
    <property type="match status" value="1"/>
</dbReference>
<keyword evidence="4" id="KW-0816">Tricarboxylic acid cycle</keyword>
<dbReference type="InterPro" id="IPR007144">
    <property type="entry name" value="SSU_processome_Utp11"/>
</dbReference>
<dbReference type="GO" id="GO:0032040">
    <property type="term" value="C:small-subunit processome"/>
    <property type="evidence" value="ECO:0007669"/>
    <property type="project" value="InterPro"/>
</dbReference>
<dbReference type="AlphaFoldDB" id="A0AAN6DJ11"/>
<dbReference type="Gene3D" id="3.90.110.10">
    <property type="entry name" value="Lactate dehydrogenase/glycoside hydrolase, family 4, C-terminal"/>
    <property type="match status" value="1"/>
</dbReference>
<feature type="domain" description="Lactate/malate dehydrogenase N-terminal" evidence="9">
    <location>
        <begin position="260"/>
        <end position="408"/>
    </location>
</feature>
<dbReference type="CDD" id="cd01337">
    <property type="entry name" value="MDH_glyoxysomal_mitochondrial"/>
    <property type="match status" value="1"/>
</dbReference>
<dbReference type="EMBL" id="JAHLUX010000002">
    <property type="protein sequence ID" value="KAG7821149.1"/>
    <property type="molecule type" value="Genomic_DNA"/>
</dbReference>
<dbReference type="EC" id="1.1.1.37" evidence="3"/>
<comment type="subunit">
    <text evidence="2">Homodimer.</text>
</comment>
<feature type="domain" description="Lactate/malate dehydrogenase C-terminal" evidence="10">
    <location>
        <begin position="410"/>
        <end position="583"/>
    </location>
</feature>